<dbReference type="InterPro" id="IPR014710">
    <property type="entry name" value="RmlC-like_jellyroll"/>
</dbReference>
<dbReference type="Proteomes" id="UP000214603">
    <property type="component" value="Unassembled WGS sequence"/>
</dbReference>
<dbReference type="SMART" id="SM00530">
    <property type="entry name" value="HTH_XRE"/>
    <property type="match status" value="1"/>
</dbReference>
<dbReference type="Gene3D" id="1.10.260.40">
    <property type="entry name" value="lambda repressor-like DNA-binding domains"/>
    <property type="match status" value="1"/>
</dbReference>
<dbReference type="SUPFAM" id="SSF51182">
    <property type="entry name" value="RmlC-like cupins"/>
    <property type="match status" value="1"/>
</dbReference>
<sequence>MPANKRRGKDEPDSDAHNKLGRNLRRERTLRKWSLKAASEATGVASSTLSKIENGIMSPTFDILQRIVQGMSLDLTGLLEDIPHPRIIGRRSITRAGEGVELRSSSYIHSLLATDLSFKKFLPFRSIVTARSMEEFGGLVKHRGEEFFMVLKGEVEFHSEFYNPARLRPGDSVYLDSQMGHALLSIGKEPAEVIWVSSTVLQ</sequence>
<evidence type="ECO:0000256" key="2">
    <source>
        <dbReference type="SAM" id="MobiDB-lite"/>
    </source>
</evidence>
<reference evidence="5" key="1">
    <citation type="submission" date="2017-06" db="EMBL/GenBank/DDBJ databases">
        <title>Herbaspirillum phytohormonus sp. nov., isolated from the root nodule of Robinia pseudoacacia in lead-zinc mine.</title>
        <authorList>
            <person name="Fan M."/>
            <person name="Lin Y."/>
        </authorList>
    </citation>
    <scope>NUCLEOTIDE SEQUENCE [LARGE SCALE GENOMIC DNA]</scope>
    <source>
        <strain evidence="5">SC-089</strain>
    </source>
</reference>
<dbReference type="PANTHER" id="PTHR46797:SF20">
    <property type="entry name" value="BLR4304 PROTEIN"/>
    <property type="match status" value="1"/>
</dbReference>
<proteinExistence type="predicted"/>
<gene>
    <name evidence="4" type="ORF">CEY11_20605</name>
</gene>
<dbReference type="Gene3D" id="2.60.120.10">
    <property type="entry name" value="Jelly Rolls"/>
    <property type="match status" value="1"/>
</dbReference>
<dbReference type="EMBL" id="NJIH01000012">
    <property type="protein sequence ID" value="OWT55721.1"/>
    <property type="molecule type" value="Genomic_DNA"/>
</dbReference>
<evidence type="ECO:0000259" key="3">
    <source>
        <dbReference type="PROSITE" id="PS50943"/>
    </source>
</evidence>
<protein>
    <submittedName>
        <fullName evidence="4">Transcriptional regulator</fullName>
    </submittedName>
</protein>
<dbReference type="GO" id="GO:0003700">
    <property type="term" value="F:DNA-binding transcription factor activity"/>
    <property type="evidence" value="ECO:0007669"/>
    <property type="project" value="TreeGrafter"/>
</dbReference>
<dbReference type="OrthoDB" id="9805356at2"/>
<dbReference type="CDD" id="cd02209">
    <property type="entry name" value="cupin_XRE_C"/>
    <property type="match status" value="1"/>
</dbReference>
<dbReference type="InterPro" id="IPR010982">
    <property type="entry name" value="Lambda_DNA-bd_dom_sf"/>
</dbReference>
<keyword evidence="1" id="KW-0238">DNA-binding</keyword>
<dbReference type="CDD" id="cd00093">
    <property type="entry name" value="HTH_XRE"/>
    <property type="match status" value="1"/>
</dbReference>
<dbReference type="RefSeq" id="WP_088605294.1">
    <property type="nucleotide sequence ID" value="NZ_NJIH01000012.1"/>
</dbReference>
<dbReference type="InterPro" id="IPR011051">
    <property type="entry name" value="RmlC_Cupin_sf"/>
</dbReference>
<feature type="region of interest" description="Disordered" evidence="2">
    <location>
        <begin position="1"/>
        <end position="23"/>
    </location>
</feature>
<comment type="caution">
    <text evidence="4">The sequence shown here is derived from an EMBL/GenBank/DDBJ whole genome shotgun (WGS) entry which is preliminary data.</text>
</comment>
<dbReference type="Pfam" id="PF07883">
    <property type="entry name" value="Cupin_2"/>
    <property type="match status" value="1"/>
</dbReference>
<evidence type="ECO:0000313" key="5">
    <source>
        <dbReference type="Proteomes" id="UP000214603"/>
    </source>
</evidence>
<dbReference type="PANTHER" id="PTHR46797">
    <property type="entry name" value="HTH-TYPE TRANSCRIPTIONAL REGULATOR"/>
    <property type="match status" value="1"/>
</dbReference>
<evidence type="ECO:0000313" key="4">
    <source>
        <dbReference type="EMBL" id="OWT55721.1"/>
    </source>
</evidence>
<dbReference type="GO" id="GO:0003677">
    <property type="term" value="F:DNA binding"/>
    <property type="evidence" value="ECO:0007669"/>
    <property type="project" value="UniProtKB-KW"/>
</dbReference>
<dbReference type="PROSITE" id="PS50943">
    <property type="entry name" value="HTH_CROC1"/>
    <property type="match status" value="1"/>
</dbReference>
<dbReference type="InterPro" id="IPR001387">
    <property type="entry name" value="Cro/C1-type_HTH"/>
</dbReference>
<accession>A0A225M842</accession>
<dbReference type="InterPro" id="IPR050807">
    <property type="entry name" value="TransReg_Diox_bact_type"/>
</dbReference>
<dbReference type="SUPFAM" id="SSF47413">
    <property type="entry name" value="lambda repressor-like DNA-binding domains"/>
    <property type="match status" value="1"/>
</dbReference>
<dbReference type="GO" id="GO:0005829">
    <property type="term" value="C:cytosol"/>
    <property type="evidence" value="ECO:0007669"/>
    <property type="project" value="TreeGrafter"/>
</dbReference>
<organism evidence="4 5">
    <name type="scientific">Candidimonas nitroreducens</name>
    <dbReference type="NCBI Taxonomy" id="683354"/>
    <lineage>
        <taxon>Bacteria</taxon>
        <taxon>Pseudomonadati</taxon>
        <taxon>Pseudomonadota</taxon>
        <taxon>Betaproteobacteria</taxon>
        <taxon>Burkholderiales</taxon>
        <taxon>Alcaligenaceae</taxon>
        <taxon>Candidimonas</taxon>
    </lineage>
</organism>
<dbReference type="AlphaFoldDB" id="A0A225M842"/>
<dbReference type="Pfam" id="PF01381">
    <property type="entry name" value="HTH_3"/>
    <property type="match status" value="1"/>
</dbReference>
<feature type="compositionally biased region" description="Basic and acidic residues" evidence="2">
    <location>
        <begin position="8"/>
        <end position="18"/>
    </location>
</feature>
<feature type="domain" description="HTH cro/C1-type" evidence="3">
    <location>
        <begin position="24"/>
        <end position="78"/>
    </location>
</feature>
<dbReference type="InterPro" id="IPR013096">
    <property type="entry name" value="Cupin_2"/>
</dbReference>
<keyword evidence="5" id="KW-1185">Reference proteome</keyword>
<name>A0A225M842_9BURK</name>
<evidence type="ECO:0000256" key="1">
    <source>
        <dbReference type="ARBA" id="ARBA00023125"/>
    </source>
</evidence>